<evidence type="ECO:0000259" key="6">
    <source>
        <dbReference type="Pfam" id="PF01029"/>
    </source>
</evidence>
<dbReference type="PANTHER" id="PTHR11078:SF3">
    <property type="entry name" value="ANTITERMINATION NUSB DOMAIN-CONTAINING PROTEIN"/>
    <property type="match status" value="1"/>
</dbReference>
<dbReference type="Proteomes" id="UP000230184">
    <property type="component" value="Unassembled WGS sequence"/>
</dbReference>
<comment type="caution">
    <text evidence="7">The sequence shown here is derived from an EMBL/GenBank/DDBJ whole genome shotgun (WGS) entry which is preliminary data.</text>
</comment>
<reference evidence="8" key="1">
    <citation type="submission" date="2017-09" db="EMBL/GenBank/DDBJ databases">
        <title>Depth-based differentiation of microbial function through sediment-hosted aquifers and enrichment of novel symbionts in the deep terrestrial subsurface.</title>
        <authorList>
            <person name="Probst A.J."/>
            <person name="Ladd B."/>
            <person name="Jarett J.K."/>
            <person name="Geller-Mcgrath D.E."/>
            <person name="Sieber C.M.K."/>
            <person name="Emerson J.B."/>
            <person name="Anantharaman K."/>
            <person name="Thomas B.C."/>
            <person name="Malmstrom R."/>
            <person name="Stieglmeier M."/>
            <person name="Klingl A."/>
            <person name="Woyke T."/>
            <person name="Ryan C.M."/>
            <person name="Banfield J.F."/>
        </authorList>
    </citation>
    <scope>NUCLEOTIDE SEQUENCE [LARGE SCALE GENOMIC DNA]</scope>
</reference>
<dbReference type="PANTHER" id="PTHR11078">
    <property type="entry name" value="N UTILIZATION SUBSTANCE PROTEIN B-RELATED"/>
    <property type="match status" value="1"/>
</dbReference>
<dbReference type="GO" id="GO:0003723">
    <property type="term" value="F:RNA binding"/>
    <property type="evidence" value="ECO:0007669"/>
    <property type="project" value="UniProtKB-KW"/>
</dbReference>
<evidence type="ECO:0000256" key="2">
    <source>
        <dbReference type="ARBA" id="ARBA00022814"/>
    </source>
</evidence>
<organism evidence="7 8">
    <name type="scientific">Candidatus Roizmanbacteria bacterium CG07_land_8_20_14_0_80_34_15</name>
    <dbReference type="NCBI Taxonomy" id="1974849"/>
    <lineage>
        <taxon>Bacteria</taxon>
        <taxon>Candidatus Roizmaniibacteriota</taxon>
    </lineage>
</organism>
<dbReference type="InterPro" id="IPR006027">
    <property type="entry name" value="NusB_RsmB_TIM44"/>
</dbReference>
<comment type="similarity">
    <text evidence="1">Belongs to the NusB family.</text>
</comment>
<evidence type="ECO:0000256" key="3">
    <source>
        <dbReference type="ARBA" id="ARBA00022884"/>
    </source>
</evidence>
<keyword evidence="3" id="KW-0694">RNA-binding</keyword>
<evidence type="ECO:0000256" key="1">
    <source>
        <dbReference type="ARBA" id="ARBA00005952"/>
    </source>
</evidence>
<dbReference type="EMBL" id="PEWY01000051">
    <property type="protein sequence ID" value="PIU37282.1"/>
    <property type="molecule type" value="Genomic_DNA"/>
</dbReference>
<evidence type="ECO:0000313" key="7">
    <source>
        <dbReference type="EMBL" id="PIU37282.1"/>
    </source>
</evidence>
<dbReference type="AlphaFoldDB" id="A0A2M6YV43"/>
<keyword evidence="2" id="KW-0889">Transcription antitermination</keyword>
<dbReference type="GO" id="GO:0031564">
    <property type="term" value="P:transcription antitermination"/>
    <property type="evidence" value="ECO:0007669"/>
    <property type="project" value="UniProtKB-KW"/>
</dbReference>
<evidence type="ECO:0000256" key="4">
    <source>
        <dbReference type="ARBA" id="ARBA00023015"/>
    </source>
</evidence>
<evidence type="ECO:0000256" key="5">
    <source>
        <dbReference type="ARBA" id="ARBA00023163"/>
    </source>
</evidence>
<name>A0A2M6YV43_9BACT</name>
<dbReference type="InterPro" id="IPR035926">
    <property type="entry name" value="NusB-like_sf"/>
</dbReference>
<dbReference type="Gene3D" id="1.10.940.10">
    <property type="entry name" value="NusB-like"/>
    <property type="match status" value="1"/>
</dbReference>
<sequence length="115" mass="13015">MIDPRHELRIKIVQQLFALSFSKGKVLSKENKTKEILKNLGKINKFIGEYAPKYPLDKIAKVDLAILQLAVYELMIEKKEPPKVIIDEAIELAKELGSDKTFGFVNAVLGKIYGQ</sequence>
<keyword evidence="5" id="KW-0804">Transcription</keyword>
<keyword evidence="4" id="KW-0805">Transcription regulation</keyword>
<dbReference type="GO" id="GO:0005829">
    <property type="term" value="C:cytosol"/>
    <property type="evidence" value="ECO:0007669"/>
    <property type="project" value="TreeGrafter"/>
</dbReference>
<feature type="domain" description="NusB/RsmB/TIM44" evidence="6">
    <location>
        <begin position="33"/>
        <end position="113"/>
    </location>
</feature>
<accession>A0A2M6YV43</accession>
<dbReference type="Pfam" id="PF01029">
    <property type="entry name" value="NusB"/>
    <property type="match status" value="1"/>
</dbReference>
<proteinExistence type="inferred from homology"/>
<dbReference type="SUPFAM" id="SSF48013">
    <property type="entry name" value="NusB-like"/>
    <property type="match status" value="1"/>
</dbReference>
<gene>
    <name evidence="7" type="ORF">COT02_01660</name>
</gene>
<dbReference type="InterPro" id="IPR011605">
    <property type="entry name" value="NusB_fam"/>
</dbReference>
<evidence type="ECO:0000313" key="8">
    <source>
        <dbReference type="Proteomes" id="UP000230184"/>
    </source>
</evidence>
<protein>
    <recommendedName>
        <fullName evidence="6">NusB/RsmB/TIM44 domain-containing protein</fullName>
    </recommendedName>
</protein>
<dbReference type="GO" id="GO:0006353">
    <property type="term" value="P:DNA-templated transcription termination"/>
    <property type="evidence" value="ECO:0007669"/>
    <property type="project" value="InterPro"/>
</dbReference>